<dbReference type="EMBL" id="FPHP01000026">
    <property type="protein sequence ID" value="SFV75272.1"/>
    <property type="molecule type" value="Genomic_DNA"/>
</dbReference>
<proteinExistence type="predicted"/>
<gene>
    <name evidence="1" type="ORF">MNB_SM-3-1090</name>
</gene>
<protein>
    <submittedName>
        <fullName evidence="1">Uncharacterized protein</fullName>
    </submittedName>
</protein>
<evidence type="ECO:0000313" key="1">
    <source>
        <dbReference type="EMBL" id="SFV75272.1"/>
    </source>
</evidence>
<dbReference type="AlphaFoldDB" id="A0A1W1D4A3"/>
<name>A0A1W1D4A3_9ZZZZ</name>
<accession>A0A1W1D4A3</accession>
<reference evidence="1" key="1">
    <citation type="submission" date="2016-10" db="EMBL/GenBank/DDBJ databases">
        <authorList>
            <person name="de Groot N.N."/>
        </authorList>
    </citation>
    <scope>NUCLEOTIDE SEQUENCE</scope>
</reference>
<sequence length="772" mass="86518">MWEKVKFDENGKYILQNYDPTLNIIMEIKDKKIKYDGGKLGLKYNPDSIELSVLQAVIDADFLSEDDTKTFKTLKNREKIDRVLFDSLRVNQNLLKDENLSTTTALTLNLEKIAKGLIEQNISTELPKRLNECTDDECIQDIVKDTKEDVKLTPKEAQELARSKNIADGYIIKLEKPVEAKCKNNKTYSSLLKVKEKGKILFKKFPTDTNCTITVKSGATIDSNNNGEVDDSDTILGFDMIGSSRDRYITPLTTLVFKKREKGENIDKFAQMVQNFDPVTAPNRVVTNTGIEKTKIEKLILLMEILKTSMKESVDISTLDLSAITTIKANEKIEDLDIDSLISKFPTGVKESVKERAIVMKKMINMLKTLDPKKVSLNTFFVSVSDGGESIEDALNEALLVSLPEGMSIFDFVKRVTVIDAKKLLAGKTFYAYYEMDGEKYISEVKINSEATSWNYKTISGGIDTGIETIIINGTQLSIKHNDEDELDVYTIIKRDKYIAMVQNGIDELKFFYNKEDAEVALASHGGGNATNTAKTKALLAGKTFYSAYINDNGIAITEKITFNSDATSVTWKEIKGGNESGTDSVTINGSIVTTTDDEGSEEHEIIRVTSKYIETKKNDEIDRLYFTQADAEEELASQGNEQGVGSDGNFKFTTESLSGKTFITIEEKNNGKPSGCWTFNQDKSIDVIFKKNGIKKEFHGSNANWHIIETNKLTFITEGSSYQTWEITGKSGDLYIFTNKWYDGNGNLEDTDTSRRIKEVDTCPLSELVND</sequence>
<organism evidence="1">
    <name type="scientific">hydrothermal vent metagenome</name>
    <dbReference type="NCBI Taxonomy" id="652676"/>
    <lineage>
        <taxon>unclassified sequences</taxon>
        <taxon>metagenomes</taxon>
        <taxon>ecological metagenomes</taxon>
    </lineage>
</organism>